<accession>A0A8C5WGN6</accession>
<evidence type="ECO:0000313" key="7">
    <source>
        <dbReference type="Ensembl" id="ENSLLEP00000036840.1"/>
    </source>
</evidence>
<dbReference type="InterPro" id="IPR027417">
    <property type="entry name" value="P-loop_NTPase"/>
</dbReference>
<dbReference type="PROSITE" id="PS51421">
    <property type="entry name" value="RAS"/>
    <property type="match status" value="1"/>
</dbReference>
<dbReference type="GO" id="GO:0005525">
    <property type="term" value="F:GTP binding"/>
    <property type="evidence" value="ECO:0007669"/>
    <property type="project" value="UniProtKB-KW"/>
</dbReference>
<protein>
    <recommendedName>
        <fullName evidence="2">small monomeric GTPase</fullName>
        <ecNumber evidence="2">3.6.5.2</ecNumber>
    </recommendedName>
</protein>
<dbReference type="SMART" id="SM00175">
    <property type="entry name" value="RAB"/>
    <property type="match status" value="1"/>
</dbReference>
<dbReference type="PRINTS" id="PR00449">
    <property type="entry name" value="RASTRNSFRMNG"/>
</dbReference>
<name>A0A8C5WGN6_9ANUR</name>
<sequence length="385" mass="43563">MSLGAFGRIAAACLAGRSAWPPRAAVFLSRPALQCMCLHNSSQQQGSLPKTSLSQPPWPETILPDPVDESEHHKELVKKVNDLIAKGQFGRLFAVVYFSSRQWKVTNEDLVALDCSVEAKCGDRIRLEKVLLVGGENFTLVGKPLLGKDLVRVEATVIEQTESRPKIVQKFWKRHGYQRRKSLTVRFITKRFIGDYDPTLEMIYRHTAAMDGEFVHFEILDTAGQDEDSLQIEEKIKWGDGFAVVYSVTDRCSFDEVMRLCFLINHIHSNARKGTGDLPPVVIVANKKDLQFDRMVSTEDGEKLAKALKYPCYEISTRDSYEETAMVFNALYYELMKQGNLSPGSFKKRSVSKLMEKIPKLYANSTLSANGRSLSFNSFRDYIPE</sequence>
<comment type="similarity">
    <text evidence="1">Belongs to the small GTPase superfamily. Ras family.</text>
</comment>
<proteinExistence type="inferred from homology"/>
<evidence type="ECO:0000256" key="4">
    <source>
        <dbReference type="ARBA" id="ARBA00022801"/>
    </source>
</evidence>
<dbReference type="InterPro" id="IPR036164">
    <property type="entry name" value="bL21-like_sf"/>
</dbReference>
<evidence type="ECO:0000256" key="5">
    <source>
        <dbReference type="ARBA" id="ARBA00023134"/>
    </source>
</evidence>
<evidence type="ECO:0000313" key="8">
    <source>
        <dbReference type="Proteomes" id="UP000694569"/>
    </source>
</evidence>
<dbReference type="GO" id="GO:0005840">
    <property type="term" value="C:ribosome"/>
    <property type="evidence" value="ECO:0007669"/>
    <property type="project" value="InterPro"/>
</dbReference>
<dbReference type="Gene3D" id="3.40.50.300">
    <property type="entry name" value="P-loop containing nucleotide triphosphate hydrolases"/>
    <property type="match status" value="1"/>
</dbReference>
<keyword evidence="3" id="KW-0547">Nucleotide-binding</keyword>
<dbReference type="PROSITE" id="PS51419">
    <property type="entry name" value="RAB"/>
    <property type="match status" value="1"/>
</dbReference>
<evidence type="ECO:0000256" key="1">
    <source>
        <dbReference type="ARBA" id="ARBA00008344"/>
    </source>
</evidence>
<reference evidence="7" key="1">
    <citation type="submission" date="2025-08" db="UniProtKB">
        <authorList>
            <consortium name="Ensembl"/>
        </authorList>
    </citation>
    <scope>IDENTIFICATION</scope>
</reference>
<evidence type="ECO:0000256" key="6">
    <source>
        <dbReference type="ARBA" id="ARBA00048098"/>
    </source>
</evidence>
<dbReference type="Proteomes" id="UP000694569">
    <property type="component" value="Unplaced"/>
</dbReference>
<dbReference type="GO" id="GO:0005737">
    <property type="term" value="C:cytoplasm"/>
    <property type="evidence" value="ECO:0007669"/>
    <property type="project" value="UniProtKB-ARBA"/>
</dbReference>
<dbReference type="PANTHER" id="PTHR45704">
    <property type="entry name" value="RAS-LIKE FAMILY MEMBER 11"/>
    <property type="match status" value="1"/>
</dbReference>
<dbReference type="AlphaFoldDB" id="A0A8C5WGN6"/>
<evidence type="ECO:0000256" key="2">
    <source>
        <dbReference type="ARBA" id="ARBA00011984"/>
    </source>
</evidence>
<dbReference type="SMART" id="SM00173">
    <property type="entry name" value="RAS"/>
    <property type="match status" value="1"/>
</dbReference>
<dbReference type="SUPFAM" id="SSF141091">
    <property type="entry name" value="L21p-like"/>
    <property type="match status" value="1"/>
</dbReference>
<dbReference type="EC" id="3.6.5.2" evidence="2"/>
<keyword evidence="4" id="KW-0378">Hydrolase</keyword>
<dbReference type="GeneTree" id="ENSGT00940000164949"/>
<dbReference type="InterPro" id="IPR001806">
    <property type="entry name" value="Small_GTPase"/>
</dbReference>
<keyword evidence="5" id="KW-0342">GTP-binding</keyword>
<dbReference type="Ensembl" id="ENSLLET00000038261.1">
    <property type="protein sequence ID" value="ENSLLEP00000036840.1"/>
    <property type="gene ID" value="ENSLLEG00000023341.1"/>
</dbReference>
<comment type="catalytic activity">
    <reaction evidence="6">
        <text>GTP + H2O = GDP + phosphate + H(+)</text>
        <dbReference type="Rhea" id="RHEA:19669"/>
        <dbReference type="ChEBI" id="CHEBI:15377"/>
        <dbReference type="ChEBI" id="CHEBI:15378"/>
        <dbReference type="ChEBI" id="CHEBI:37565"/>
        <dbReference type="ChEBI" id="CHEBI:43474"/>
        <dbReference type="ChEBI" id="CHEBI:58189"/>
        <dbReference type="EC" id="3.6.5.2"/>
    </reaction>
</comment>
<dbReference type="OrthoDB" id="18798at2759"/>
<dbReference type="SUPFAM" id="SSF52540">
    <property type="entry name" value="P-loop containing nucleoside triphosphate hydrolases"/>
    <property type="match status" value="1"/>
</dbReference>
<dbReference type="GO" id="GO:0003925">
    <property type="term" value="F:G protein activity"/>
    <property type="evidence" value="ECO:0007669"/>
    <property type="project" value="UniProtKB-EC"/>
</dbReference>
<evidence type="ECO:0000256" key="3">
    <source>
        <dbReference type="ARBA" id="ARBA00022741"/>
    </source>
</evidence>
<organism evidence="7 8">
    <name type="scientific">Leptobrachium leishanense</name>
    <name type="common">Leishan spiny toad</name>
    <dbReference type="NCBI Taxonomy" id="445787"/>
    <lineage>
        <taxon>Eukaryota</taxon>
        <taxon>Metazoa</taxon>
        <taxon>Chordata</taxon>
        <taxon>Craniata</taxon>
        <taxon>Vertebrata</taxon>
        <taxon>Euteleostomi</taxon>
        <taxon>Amphibia</taxon>
        <taxon>Batrachia</taxon>
        <taxon>Anura</taxon>
        <taxon>Pelobatoidea</taxon>
        <taxon>Megophryidae</taxon>
        <taxon>Leptobrachium</taxon>
    </lineage>
</organism>
<keyword evidence="8" id="KW-1185">Reference proteome</keyword>
<dbReference type="InterPro" id="IPR051065">
    <property type="entry name" value="Ras-related_GTPase"/>
</dbReference>
<reference evidence="7" key="2">
    <citation type="submission" date="2025-09" db="UniProtKB">
        <authorList>
            <consortium name="Ensembl"/>
        </authorList>
    </citation>
    <scope>IDENTIFICATION</scope>
</reference>
<dbReference type="Pfam" id="PF00071">
    <property type="entry name" value="Ras"/>
    <property type="match status" value="1"/>
</dbReference>